<dbReference type="PROSITE" id="PS51808">
    <property type="entry name" value="CHCH"/>
    <property type="match status" value="1"/>
</dbReference>
<evidence type="ECO:0000259" key="2">
    <source>
        <dbReference type="Pfam" id="PF06747"/>
    </source>
</evidence>
<reference evidence="3 4" key="1">
    <citation type="journal article" date="2012" name="Genome Biol.">
        <title>Sequencing three crocodilian genomes to illuminate the evolution of archosaurs and amniotes.</title>
        <authorList>
            <person name="St John J.A."/>
            <person name="Braun E.L."/>
            <person name="Isberg S.R."/>
            <person name="Miles L.G."/>
            <person name="Chong A.Y."/>
            <person name="Gongora J."/>
            <person name="Dalzell P."/>
            <person name="Moran C."/>
            <person name="Bed'hom B."/>
            <person name="Abzhanov A."/>
            <person name="Burgess S.C."/>
            <person name="Cooksey A.M."/>
            <person name="Castoe T.A."/>
            <person name="Crawford N.G."/>
            <person name="Densmore L.D."/>
            <person name="Drew J.C."/>
            <person name="Edwards S.V."/>
            <person name="Faircloth B.C."/>
            <person name="Fujita M.K."/>
            <person name="Greenwold M.J."/>
            <person name="Hoffmann F.G."/>
            <person name="Howard J.M."/>
            <person name="Iguchi T."/>
            <person name="Janes D.E."/>
            <person name="Khan S.Y."/>
            <person name="Kohno S."/>
            <person name="de Koning A.J."/>
            <person name="Lance S.L."/>
            <person name="McCarthy F.M."/>
            <person name="McCormack J.E."/>
            <person name="Merchant M.E."/>
            <person name="Peterson D.G."/>
            <person name="Pollock D.D."/>
            <person name="Pourmand N."/>
            <person name="Raney B.J."/>
            <person name="Roessler K.A."/>
            <person name="Sanford J.R."/>
            <person name="Sawyer R.H."/>
            <person name="Schmidt C.J."/>
            <person name="Triplett E.W."/>
            <person name="Tuberville T.D."/>
            <person name="Venegas-Anaya M."/>
            <person name="Howard J.T."/>
            <person name="Jarvis E.D."/>
            <person name="Guillette L.J.Jr."/>
            <person name="Glenn T.C."/>
            <person name="Green R.E."/>
            <person name="Ray D.A."/>
        </authorList>
    </citation>
    <scope>NUCLEOTIDE SEQUENCE [LARGE SCALE GENOMIC DNA]</scope>
    <source>
        <strain evidence="3">KSC_2009_1</strain>
    </source>
</reference>
<evidence type="ECO:0000313" key="4">
    <source>
        <dbReference type="Proteomes" id="UP000050525"/>
    </source>
</evidence>
<dbReference type="PANTHER" id="PTHR31278:SF2">
    <property type="entry name" value="SMALL RIBOSOMAL SUBUNIT PROTEIN MS37"/>
    <property type="match status" value="1"/>
</dbReference>
<comment type="caution">
    <text evidence="3">The sequence shown here is derived from an EMBL/GenBank/DDBJ whole genome shotgun (WGS) entry which is preliminary data.</text>
</comment>
<keyword evidence="4" id="KW-1185">Reference proteome</keyword>
<evidence type="ECO:0000313" key="3">
    <source>
        <dbReference type="EMBL" id="KYO27588.1"/>
    </source>
</evidence>
<dbReference type="EMBL" id="AKHW03005127">
    <property type="protein sequence ID" value="KYO27588.1"/>
    <property type="molecule type" value="Genomic_DNA"/>
</dbReference>
<accession>A0A151MSV4</accession>
<dbReference type="PANTHER" id="PTHR31278">
    <property type="entry name" value="CHCHD1"/>
    <property type="match status" value="1"/>
</dbReference>
<dbReference type="STRING" id="8496.A0A151MSV4"/>
<dbReference type="Proteomes" id="UP000050525">
    <property type="component" value="Unassembled WGS sequence"/>
</dbReference>
<dbReference type="SUPFAM" id="SSF47072">
    <property type="entry name" value="Cysteine alpha-hairpin motif"/>
    <property type="match status" value="1"/>
</dbReference>
<proteinExistence type="predicted"/>
<evidence type="ECO:0000256" key="1">
    <source>
        <dbReference type="ARBA" id="ARBA00023157"/>
    </source>
</evidence>
<dbReference type="Pfam" id="PF06747">
    <property type="entry name" value="CHCH"/>
    <property type="match status" value="1"/>
</dbReference>
<name>A0A151MSV4_ALLMI</name>
<dbReference type="GO" id="GO:0003723">
    <property type="term" value="F:RNA binding"/>
    <property type="evidence" value="ECO:0007669"/>
    <property type="project" value="TreeGrafter"/>
</dbReference>
<feature type="domain" description="CHCH" evidence="2">
    <location>
        <begin position="48"/>
        <end position="79"/>
    </location>
</feature>
<dbReference type="AlphaFoldDB" id="A0A151MSV4"/>
<organism evidence="3 4">
    <name type="scientific">Alligator mississippiensis</name>
    <name type="common">American alligator</name>
    <dbReference type="NCBI Taxonomy" id="8496"/>
    <lineage>
        <taxon>Eukaryota</taxon>
        <taxon>Metazoa</taxon>
        <taxon>Chordata</taxon>
        <taxon>Craniata</taxon>
        <taxon>Vertebrata</taxon>
        <taxon>Euteleostomi</taxon>
        <taxon>Archelosauria</taxon>
        <taxon>Archosauria</taxon>
        <taxon>Crocodylia</taxon>
        <taxon>Alligatoridae</taxon>
        <taxon>Alligatorinae</taxon>
        <taxon>Alligator</taxon>
    </lineage>
</organism>
<gene>
    <name evidence="3" type="primary">CHCHD1</name>
    <name evidence="3" type="ORF">Y1Q_0005168</name>
</gene>
<dbReference type="eggNOG" id="KOG4695">
    <property type="taxonomic scope" value="Eukaryota"/>
</dbReference>
<dbReference type="GO" id="GO:0032543">
    <property type="term" value="P:mitochondrial translation"/>
    <property type="evidence" value="ECO:0007669"/>
    <property type="project" value="InterPro"/>
</dbReference>
<dbReference type="InterPro" id="IPR010625">
    <property type="entry name" value="CHCH"/>
</dbReference>
<keyword evidence="1" id="KW-1015">Disulfide bond</keyword>
<dbReference type="GO" id="GO:0005654">
    <property type="term" value="C:nucleoplasm"/>
    <property type="evidence" value="ECO:0007669"/>
    <property type="project" value="TreeGrafter"/>
</dbReference>
<dbReference type="InterPro" id="IPR033620">
    <property type="entry name" value="Ribosomal_mS37_met"/>
</dbReference>
<sequence length="125" mass="14390">MVGPVAASFLSRLGLGGHKRPPRVRPSRPLVLASRVQERRQEQTERPCVMEMMGLMSCWKKNEFNSDLCTEEFQAFRACLAAAERDAVVMGKQFMKQQSVEYIHNLSSKQVNRLLRRFPNITHEI</sequence>
<protein>
    <submittedName>
        <fullName evidence="3">Coiled-coil-helix-coiled-coil-helix domain-containing protein 1</fullName>
    </submittedName>
</protein>
<dbReference type="InterPro" id="IPR009069">
    <property type="entry name" value="Cys_alpha_HP_mot_SF"/>
</dbReference>
<dbReference type="GO" id="GO:0005761">
    <property type="term" value="C:mitochondrial ribosome"/>
    <property type="evidence" value="ECO:0007669"/>
    <property type="project" value="InterPro"/>
</dbReference>